<keyword evidence="2" id="KW-1185">Reference proteome</keyword>
<comment type="caution">
    <text evidence="1">The sequence shown here is derived from an EMBL/GenBank/DDBJ whole genome shotgun (WGS) entry which is preliminary data.</text>
</comment>
<reference evidence="1 2" key="1">
    <citation type="journal article" date="2020" name="IScience">
        <title>Genome Sequencing of the Endangered Kingdonia uniflora (Circaeasteraceae, Ranunculales) Reveals Potential Mechanisms of Evolutionary Specialization.</title>
        <authorList>
            <person name="Sun Y."/>
            <person name="Deng T."/>
            <person name="Zhang A."/>
            <person name="Moore M.J."/>
            <person name="Landis J.B."/>
            <person name="Lin N."/>
            <person name="Zhang H."/>
            <person name="Zhang X."/>
            <person name="Huang J."/>
            <person name="Zhang X."/>
            <person name="Sun H."/>
            <person name="Wang H."/>
        </authorList>
    </citation>
    <scope>NUCLEOTIDE SEQUENCE [LARGE SCALE GENOMIC DNA]</scope>
    <source>
        <strain evidence="1">TB1705</strain>
        <tissue evidence="1">Leaf</tissue>
    </source>
</reference>
<dbReference type="AlphaFoldDB" id="A0A7J7LQD4"/>
<sequence>MKKTTTDAKVLLYKSYEWSELDIISAFRKIQSRLTQFQKVEGEDSFASIHVAEAEANSYNIRIHKGAKKASSYPIYNRIG</sequence>
<protein>
    <submittedName>
        <fullName evidence="1">Uncharacterized protein</fullName>
    </submittedName>
</protein>
<name>A0A7J7LQD4_9MAGN</name>
<evidence type="ECO:0000313" key="1">
    <source>
        <dbReference type="EMBL" id="KAF6144853.1"/>
    </source>
</evidence>
<gene>
    <name evidence="1" type="ORF">GIB67_001864</name>
</gene>
<dbReference type="EMBL" id="JACGCM010002106">
    <property type="protein sequence ID" value="KAF6144853.1"/>
    <property type="molecule type" value="Genomic_DNA"/>
</dbReference>
<organism evidence="1 2">
    <name type="scientific">Kingdonia uniflora</name>
    <dbReference type="NCBI Taxonomy" id="39325"/>
    <lineage>
        <taxon>Eukaryota</taxon>
        <taxon>Viridiplantae</taxon>
        <taxon>Streptophyta</taxon>
        <taxon>Embryophyta</taxon>
        <taxon>Tracheophyta</taxon>
        <taxon>Spermatophyta</taxon>
        <taxon>Magnoliopsida</taxon>
        <taxon>Ranunculales</taxon>
        <taxon>Circaeasteraceae</taxon>
        <taxon>Kingdonia</taxon>
    </lineage>
</organism>
<accession>A0A7J7LQD4</accession>
<dbReference type="Proteomes" id="UP000541444">
    <property type="component" value="Unassembled WGS sequence"/>
</dbReference>
<evidence type="ECO:0000313" key="2">
    <source>
        <dbReference type="Proteomes" id="UP000541444"/>
    </source>
</evidence>
<dbReference type="OrthoDB" id="985989at2759"/>
<proteinExistence type="predicted"/>
<feature type="non-terminal residue" evidence="1">
    <location>
        <position position="80"/>
    </location>
</feature>